<gene>
    <name evidence="2" type="ORF">B0H16DRAFT_1741243</name>
</gene>
<organism evidence="2 3">
    <name type="scientific">Mycena metata</name>
    <dbReference type="NCBI Taxonomy" id="1033252"/>
    <lineage>
        <taxon>Eukaryota</taxon>
        <taxon>Fungi</taxon>
        <taxon>Dikarya</taxon>
        <taxon>Basidiomycota</taxon>
        <taxon>Agaricomycotina</taxon>
        <taxon>Agaricomycetes</taxon>
        <taxon>Agaricomycetidae</taxon>
        <taxon>Agaricales</taxon>
        <taxon>Marasmiineae</taxon>
        <taxon>Mycenaceae</taxon>
        <taxon>Mycena</taxon>
    </lineage>
</organism>
<feature type="region of interest" description="Disordered" evidence="1">
    <location>
        <begin position="1"/>
        <end position="21"/>
    </location>
</feature>
<sequence length="214" mass="24748">MRQQWPQSPRQIFNGPDPGSNDEEACKNLKLFFPTRWVPADDDFSKEDYPAMAQETNVDKSRREELIALIRERNGVSVDEMRLQFDSVQYKPYHEPLVHLQYRWLPAYPSRSLCGRHYSWSRFHSSIRAPTSPSAQHLERTTHTSAYIAAVKVIVRDRIFVPAFNAYIEACCPPSPIRRTRAAFIQAPCVHTTHVALARPHPLTVYRAARAYLL</sequence>
<name>A0AAD7HAL8_9AGAR</name>
<accession>A0AAD7HAL8</accession>
<evidence type="ECO:0000313" key="3">
    <source>
        <dbReference type="Proteomes" id="UP001215598"/>
    </source>
</evidence>
<reference evidence="2" key="1">
    <citation type="submission" date="2023-03" db="EMBL/GenBank/DDBJ databases">
        <title>Massive genome expansion in bonnet fungi (Mycena s.s.) driven by repeated elements and novel gene families across ecological guilds.</title>
        <authorList>
            <consortium name="Lawrence Berkeley National Laboratory"/>
            <person name="Harder C.B."/>
            <person name="Miyauchi S."/>
            <person name="Viragh M."/>
            <person name="Kuo A."/>
            <person name="Thoen E."/>
            <person name="Andreopoulos B."/>
            <person name="Lu D."/>
            <person name="Skrede I."/>
            <person name="Drula E."/>
            <person name="Henrissat B."/>
            <person name="Morin E."/>
            <person name="Kohler A."/>
            <person name="Barry K."/>
            <person name="LaButti K."/>
            <person name="Morin E."/>
            <person name="Salamov A."/>
            <person name="Lipzen A."/>
            <person name="Mereny Z."/>
            <person name="Hegedus B."/>
            <person name="Baldrian P."/>
            <person name="Stursova M."/>
            <person name="Weitz H."/>
            <person name="Taylor A."/>
            <person name="Grigoriev I.V."/>
            <person name="Nagy L.G."/>
            <person name="Martin F."/>
            <person name="Kauserud H."/>
        </authorList>
    </citation>
    <scope>NUCLEOTIDE SEQUENCE</scope>
    <source>
        <strain evidence="2">CBHHK182m</strain>
    </source>
</reference>
<protein>
    <submittedName>
        <fullName evidence="2">Uncharacterized protein</fullName>
    </submittedName>
</protein>
<comment type="caution">
    <text evidence="2">The sequence shown here is derived from an EMBL/GenBank/DDBJ whole genome shotgun (WGS) entry which is preliminary data.</text>
</comment>
<keyword evidence="3" id="KW-1185">Reference proteome</keyword>
<dbReference type="Proteomes" id="UP001215598">
    <property type="component" value="Unassembled WGS sequence"/>
</dbReference>
<evidence type="ECO:0000256" key="1">
    <source>
        <dbReference type="SAM" id="MobiDB-lite"/>
    </source>
</evidence>
<dbReference type="EMBL" id="JARKIB010000291">
    <property type="protein sequence ID" value="KAJ7716433.1"/>
    <property type="molecule type" value="Genomic_DNA"/>
</dbReference>
<proteinExistence type="predicted"/>
<evidence type="ECO:0000313" key="2">
    <source>
        <dbReference type="EMBL" id="KAJ7716433.1"/>
    </source>
</evidence>
<dbReference type="AlphaFoldDB" id="A0AAD7HAL8"/>
<feature type="compositionally biased region" description="Polar residues" evidence="1">
    <location>
        <begin position="1"/>
        <end position="11"/>
    </location>
</feature>